<evidence type="ECO:0000313" key="5">
    <source>
        <dbReference type="Proteomes" id="UP000708208"/>
    </source>
</evidence>
<dbReference type="AlphaFoldDB" id="A0A8J2L2B8"/>
<organism evidence="4 5">
    <name type="scientific">Allacma fusca</name>
    <dbReference type="NCBI Taxonomy" id="39272"/>
    <lineage>
        <taxon>Eukaryota</taxon>
        <taxon>Metazoa</taxon>
        <taxon>Ecdysozoa</taxon>
        <taxon>Arthropoda</taxon>
        <taxon>Hexapoda</taxon>
        <taxon>Collembola</taxon>
        <taxon>Symphypleona</taxon>
        <taxon>Sminthuridae</taxon>
        <taxon>Allacma</taxon>
    </lineage>
</organism>
<evidence type="ECO:0000256" key="2">
    <source>
        <dbReference type="SAM" id="Phobius"/>
    </source>
</evidence>
<feature type="chain" id="PRO_5035278078" description="Sodefrin-like factor" evidence="3">
    <location>
        <begin position="27"/>
        <end position="174"/>
    </location>
</feature>
<feature type="transmembrane region" description="Helical" evidence="2">
    <location>
        <begin position="140"/>
        <end position="159"/>
    </location>
</feature>
<evidence type="ECO:0000313" key="4">
    <source>
        <dbReference type="EMBL" id="CAG7786393.1"/>
    </source>
</evidence>
<sequence length="174" mass="18468">MGRKSWMLPKLIQLISILILLGPIQAEGFPCNKTGICLKCTVNASAHTGRPPDANWDCVDGSDCNSETLFNYTDTDICEDPICHVNTSGPTIERGCGSVPAPPPGTCPQATDGNSMSPPTKSTTPDPDAGGSALEVTFQFFSLIVIFILSHMVTINAVLQKLRVKGDCTSLGRS</sequence>
<feature type="region of interest" description="Disordered" evidence="1">
    <location>
        <begin position="97"/>
        <end position="129"/>
    </location>
</feature>
<dbReference type="EMBL" id="CAJVCH010317114">
    <property type="protein sequence ID" value="CAG7786393.1"/>
    <property type="molecule type" value="Genomic_DNA"/>
</dbReference>
<keyword evidence="2" id="KW-0812">Transmembrane</keyword>
<keyword evidence="2" id="KW-1133">Transmembrane helix</keyword>
<protein>
    <recommendedName>
        <fullName evidence="6">Sodefrin-like factor</fullName>
    </recommendedName>
</protein>
<evidence type="ECO:0000256" key="1">
    <source>
        <dbReference type="SAM" id="MobiDB-lite"/>
    </source>
</evidence>
<reference evidence="4" key="1">
    <citation type="submission" date="2021-06" db="EMBL/GenBank/DDBJ databases">
        <authorList>
            <person name="Hodson N. C."/>
            <person name="Mongue J. A."/>
            <person name="Jaron S. K."/>
        </authorList>
    </citation>
    <scope>NUCLEOTIDE SEQUENCE</scope>
</reference>
<name>A0A8J2L2B8_9HEXA</name>
<dbReference type="Proteomes" id="UP000708208">
    <property type="component" value="Unassembled WGS sequence"/>
</dbReference>
<gene>
    <name evidence="4" type="ORF">AFUS01_LOCUS24963</name>
</gene>
<keyword evidence="3" id="KW-0732">Signal</keyword>
<proteinExistence type="predicted"/>
<evidence type="ECO:0008006" key="6">
    <source>
        <dbReference type="Google" id="ProtNLM"/>
    </source>
</evidence>
<feature type="compositionally biased region" description="Low complexity" evidence="1">
    <location>
        <begin position="115"/>
        <end position="125"/>
    </location>
</feature>
<feature type="signal peptide" evidence="3">
    <location>
        <begin position="1"/>
        <end position="26"/>
    </location>
</feature>
<accession>A0A8J2L2B8</accession>
<keyword evidence="2" id="KW-0472">Membrane</keyword>
<keyword evidence="5" id="KW-1185">Reference proteome</keyword>
<comment type="caution">
    <text evidence="4">The sequence shown here is derived from an EMBL/GenBank/DDBJ whole genome shotgun (WGS) entry which is preliminary data.</text>
</comment>
<evidence type="ECO:0000256" key="3">
    <source>
        <dbReference type="SAM" id="SignalP"/>
    </source>
</evidence>